<evidence type="ECO:0000256" key="1">
    <source>
        <dbReference type="SAM" id="SignalP"/>
    </source>
</evidence>
<keyword evidence="1" id="KW-0732">Signal</keyword>
<dbReference type="Proteomes" id="UP000799429">
    <property type="component" value="Unassembled WGS sequence"/>
</dbReference>
<evidence type="ECO:0000259" key="2">
    <source>
        <dbReference type="PROSITE" id="PS50280"/>
    </source>
</evidence>
<organism evidence="3 4">
    <name type="scientific">Patellaria atrata CBS 101060</name>
    <dbReference type="NCBI Taxonomy" id="1346257"/>
    <lineage>
        <taxon>Eukaryota</taxon>
        <taxon>Fungi</taxon>
        <taxon>Dikarya</taxon>
        <taxon>Ascomycota</taxon>
        <taxon>Pezizomycotina</taxon>
        <taxon>Dothideomycetes</taxon>
        <taxon>Dothideomycetes incertae sedis</taxon>
        <taxon>Patellariales</taxon>
        <taxon>Patellariaceae</taxon>
        <taxon>Patellaria</taxon>
    </lineage>
</organism>
<dbReference type="PANTHER" id="PTHR47332:SF6">
    <property type="entry name" value="SET DOMAIN-CONTAINING PROTEIN"/>
    <property type="match status" value="1"/>
</dbReference>
<evidence type="ECO:0000313" key="3">
    <source>
        <dbReference type="EMBL" id="KAF2840709.1"/>
    </source>
</evidence>
<feature type="signal peptide" evidence="1">
    <location>
        <begin position="1"/>
        <end position="20"/>
    </location>
</feature>
<dbReference type="PANTHER" id="PTHR47332">
    <property type="entry name" value="SET DOMAIN-CONTAINING PROTEIN 5"/>
    <property type="match status" value="1"/>
</dbReference>
<dbReference type="Pfam" id="PF00856">
    <property type="entry name" value="SET"/>
    <property type="match status" value="1"/>
</dbReference>
<dbReference type="EMBL" id="MU006092">
    <property type="protein sequence ID" value="KAF2840709.1"/>
    <property type="molecule type" value="Genomic_DNA"/>
</dbReference>
<dbReference type="InterPro" id="IPR046341">
    <property type="entry name" value="SET_dom_sf"/>
</dbReference>
<dbReference type="AlphaFoldDB" id="A0A9P4SE61"/>
<dbReference type="PROSITE" id="PS50280">
    <property type="entry name" value="SET"/>
    <property type="match status" value="1"/>
</dbReference>
<protein>
    <submittedName>
        <fullName evidence="3">SET domain-containing protein</fullName>
    </submittedName>
</protein>
<dbReference type="InterPro" id="IPR053185">
    <property type="entry name" value="SET_domain_protein"/>
</dbReference>
<reference evidence="3" key="1">
    <citation type="journal article" date="2020" name="Stud. Mycol.">
        <title>101 Dothideomycetes genomes: a test case for predicting lifestyles and emergence of pathogens.</title>
        <authorList>
            <person name="Haridas S."/>
            <person name="Albert R."/>
            <person name="Binder M."/>
            <person name="Bloem J."/>
            <person name="Labutti K."/>
            <person name="Salamov A."/>
            <person name="Andreopoulos B."/>
            <person name="Baker S."/>
            <person name="Barry K."/>
            <person name="Bills G."/>
            <person name="Bluhm B."/>
            <person name="Cannon C."/>
            <person name="Castanera R."/>
            <person name="Culley D."/>
            <person name="Daum C."/>
            <person name="Ezra D."/>
            <person name="Gonzalez J."/>
            <person name="Henrissat B."/>
            <person name="Kuo A."/>
            <person name="Liang C."/>
            <person name="Lipzen A."/>
            <person name="Lutzoni F."/>
            <person name="Magnuson J."/>
            <person name="Mondo S."/>
            <person name="Nolan M."/>
            <person name="Ohm R."/>
            <person name="Pangilinan J."/>
            <person name="Park H.-J."/>
            <person name="Ramirez L."/>
            <person name="Alfaro M."/>
            <person name="Sun H."/>
            <person name="Tritt A."/>
            <person name="Yoshinaga Y."/>
            <person name="Zwiers L.-H."/>
            <person name="Turgeon B."/>
            <person name="Goodwin S."/>
            <person name="Spatafora J."/>
            <person name="Crous P."/>
            <person name="Grigoriev I."/>
        </authorList>
    </citation>
    <scope>NUCLEOTIDE SEQUENCE</scope>
    <source>
        <strain evidence="3">CBS 101060</strain>
    </source>
</reference>
<dbReference type="CDD" id="cd20071">
    <property type="entry name" value="SET_SMYD"/>
    <property type="match status" value="1"/>
</dbReference>
<keyword evidence="4" id="KW-1185">Reference proteome</keyword>
<dbReference type="SUPFAM" id="SSF82199">
    <property type="entry name" value="SET domain"/>
    <property type="match status" value="1"/>
</dbReference>
<sequence length="549" mass="61315">MADLFSFVCLLVLHASLISCSSVFLDTSTVSCRNDNQIFFSYNTCINSHSSNVTSTDDEEIFNEDASSTLERKHSLWPYEPLCTGLRKGLDEELCIYTNAEFAGGRGISIFTTRKIAESFKSLPPFHSPEVLDGINKPTTAWSTRKMPNKGIGMVAESKFQRGNRILVTTPVLLAHMDFAMADEDVFPVLEREAFLRKAVDQLPTRTRDAFLSLATLFNAPHLVVQDVMKTNAFEIQVGGQMHLAVFPEAARINHDCGPNAMYYLDPENLTHHVHAVREIKPGEEINIASNPPDTLPLVPTPTRQSIFHTGFGFTCTCSRCTDPSSDSALTALLSLQSTLSDWSSPSAGDPVQGLRLIEMYEQQGLHGFLDEPYGLQAVALCPQIHLNIDRFFYSSTLISKEYRVQLFFFFLLRYQLSRPKPSQSTHSAPPIFISLLISYQYLPKLLGTPRFELLKFMEASPDSESCPSIQISDEVENNCGGASRGVIYRGQIDMKECVCVRVSNLDGVLSDWKSIVKVAQHLERVEGELFVLVGVVSLQILARVFEEW</sequence>
<dbReference type="OrthoDB" id="265717at2759"/>
<evidence type="ECO:0000313" key="4">
    <source>
        <dbReference type="Proteomes" id="UP000799429"/>
    </source>
</evidence>
<feature type="domain" description="SET" evidence="2">
    <location>
        <begin position="136"/>
        <end position="291"/>
    </location>
</feature>
<gene>
    <name evidence="3" type="ORF">M501DRAFT_1029939</name>
</gene>
<name>A0A9P4SE61_9PEZI</name>
<proteinExistence type="predicted"/>
<accession>A0A9P4SE61</accession>
<dbReference type="Gene3D" id="2.170.270.10">
    <property type="entry name" value="SET domain"/>
    <property type="match status" value="1"/>
</dbReference>
<feature type="chain" id="PRO_5040388618" evidence="1">
    <location>
        <begin position="21"/>
        <end position="549"/>
    </location>
</feature>
<comment type="caution">
    <text evidence="3">The sequence shown here is derived from an EMBL/GenBank/DDBJ whole genome shotgun (WGS) entry which is preliminary data.</text>
</comment>
<dbReference type="InterPro" id="IPR001214">
    <property type="entry name" value="SET_dom"/>
</dbReference>